<evidence type="ECO:0000313" key="1">
    <source>
        <dbReference type="EMBL" id="CAF4099552.1"/>
    </source>
</evidence>
<dbReference type="InterPro" id="IPR036452">
    <property type="entry name" value="Ribo_hydro-like"/>
</dbReference>
<name>A0A819URH6_9BILA</name>
<proteinExistence type="predicted"/>
<gene>
    <name evidence="1" type="ORF">KXQ929_LOCUS34441</name>
</gene>
<dbReference type="SUPFAM" id="SSF53590">
    <property type="entry name" value="Nucleoside hydrolase"/>
    <property type="match status" value="1"/>
</dbReference>
<comment type="caution">
    <text evidence="1">The sequence shown here is derived from an EMBL/GenBank/DDBJ whole genome shotgun (WGS) entry which is preliminary data.</text>
</comment>
<dbReference type="Proteomes" id="UP000663868">
    <property type="component" value="Unassembled WGS sequence"/>
</dbReference>
<dbReference type="Gene3D" id="3.90.245.10">
    <property type="entry name" value="Ribonucleoside hydrolase-like"/>
    <property type="match status" value="1"/>
</dbReference>
<feature type="non-terminal residue" evidence="1">
    <location>
        <position position="102"/>
    </location>
</feature>
<accession>A0A819URH6</accession>
<evidence type="ECO:0008006" key="3">
    <source>
        <dbReference type="Google" id="ProtNLM"/>
    </source>
</evidence>
<dbReference type="GO" id="GO:0016799">
    <property type="term" value="F:hydrolase activity, hydrolyzing N-glycosyl compounds"/>
    <property type="evidence" value="ECO:0007669"/>
    <property type="project" value="InterPro"/>
</dbReference>
<protein>
    <recommendedName>
        <fullName evidence="3">Inosine/uridine-preferring nucleoside hydrolase domain-containing protein</fullName>
    </recommendedName>
</protein>
<dbReference type="EMBL" id="CAJOBB010004695">
    <property type="protein sequence ID" value="CAF4099552.1"/>
    <property type="molecule type" value="Genomic_DNA"/>
</dbReference>
<organism evidence="1 2">
    <name type="scientific">Adineta steineri</name>
    <dbReference type="NCBI Taxonomy" id="433720"/>
    <lineage>
        <taxon>Eukaryota</taxon>
        <taxon>Metazoa</taxon>
        <taxon>Spiralia</taxon>
        <taxon>Gnathifera</taxon>
        <taxon>Rotifera</taxon>
        <taxon>Eurotatoria</taxon>
        <taxon>Bdelloidea</taxon>
        <taxon>Adinetida</taxon>
        <taxon>Adinetidae</taxon>
        <taxon>Adineta</taxon>
    </lineage>
</organism>
<sequence>MKILIVLSIWSIISIIQIYTIPIPTILDTDIGSDYDDQMALTYILANPTIFDLKLIVCSTFNTTARAQITAKTLAIFGRFDIPIAIGQNTGTRDIFEYEWAQ</sequence>
<reference evidence="1" key="1">
    <citation type="submission" date="2021-02" db="EMBL/GenBank/DDBJ databases">
        <authorList>
            <person name="Nowell W R."/>
        </authorList>
    </citation>
    <scope>NUCLEOTIDE SEQUENCE</scope>
</reference>
<evidence type="ECO:0000313" key="2">
    <source>
        <dbReference type="Proteomes" id="UP000663868"/>
    </source>
</evidence>
<dbReference type="AlphaFoldDB" id="A0A819URH6"/>